<evidence type="ECO:0000313" key="3">
    <source>
        <dbReference type="Proteomes" id="UP000474802"/>
    </source>
</evidence>
<reference evidence="2 3" key="2">
    <citation type="submission" date="2020-03" db="EMBL/GenBank/DDBJ databases">
        <title>Devosia chinhatensis sp. nov., isolated from a hexachlorocyclohexane (HCH) dump site in India.</title>
        <authorList>
            <person name="Kumar M."/>
            <person name="Lal R."/>
        </authorList>
    </citation>
    <scope>NUCLEOTIDE SEQUENCE [LARGE SCALE GENOMIC DNA]</scope>
    <source>
        <strain evidence="2 3">H239</strain>
    </source>
</reference>
<gene>
    <name evidence="2" type="ORF">G5575_03895</name>
</gene>
<proteinExistence type="predicted"/>
<feature type="region of interest" description="Disordered" evidence="1">
    <location>
        <begin position="101"/>
        <end position="122"/>
    </location>
</feature>
<evidence type="ECO:0000256" key="1">
    <source>
        <dbReference type="SAM" id="MobiDB-lite"/>
    </source>
</evidence>
<accession>A0A6M1SN62</accession>
<dbReference type="EMBL" id="JAALFG010000001">
    <property type="protein sequence ID" value="NGP16942.1"/>
    <property type="molecule type" value="Genomic_DNA"/>
</dbReference>
<reference evidence="2 3" key="1">
    <citation type="submission" date="2020-02" db="EMBL/GenBank/DDBJ databases">
        <authorList>
            <person name="Khan S.A."/>
            <person name="Jeon C.O."/>
            <person name="Chun B.H."/>
        </authorList>
    </citation>
    <scope>NUCLEOTIDE SEQUENCE [LARGE SCALE GENOMIC DNA]</scope>
    <source>
        <strain evidence="2 3">H239</strain>
    </source>
</reference>
<protein>
    <submittedName>
        <fullName evidence="2">Uncharacterized protein</fullName>
    </submittedName>
</protein>
<dbReference type="AlphaFoldDB" id="A0A6M1SN62"/>
<evidence type="ECO:0000313" key="2">
    <source>
        <dbReference type="EMBL" id="NGP16942.1"/>
    </source>
</evidence>
<name>A0A6M1SN62_9HYPH</name>
<dbReference type="RefSeq" id="WP_164533170.1">
    <property type="nucleotide sequence ID" value="NZ_JAALFG010000001.1"/>
</dbReference>
<sequence>MTREIGTALAVLAIYVLTLLLPLHQAAAQQRDLSDLGYATLSSWSFCAQLAQDEQGAPREAAALSCPALGIAKHQLAAVVPPAPSFAPALTTTLVQYAAPTQSLTSTPPDHVGQSRAPPASV</sequence>
<organism evidence="2 3">
    <name type="scientific">Devosia aurantiaca</name>
    <dbReference type="NCBI Taxonomy" id="2714858"/>
    <lineage>
        <taxon>Bacteria</taxon>
        <taxon>Pseudomonadati</taxon>
        <taxon>Pseudomonadota</taxon>
        <taxon>Alphaproteobacteria</taxon>
        <taxon>Hyphomicrobiales</taxon>
        <taxon>Devosiaceae</taxon>
        <taxon>Devosia</taxon>
    </lineage>
</organism>
<comment type="caution">
    <text evidence="2">The sequence shown here is derived from an EMBL/GenBank/DDBJ whole genome shotgun (WGS) entry which is preliminary data.</text>
</comment>
<keyword evidence="3" id="KW-1185">Reference proteome</keyword>
<dbReference type="Proteomes" id="UP000474802">
    <property type="component" value="Unassembled WGS sequence"/>
</dbReference>